<evidence type="ECO:0008006" key="3">
    <source>
        <dbReference type="Google" id="ProtNLM"/>
    </source>
</evidence>
<keyword evidence="1" id="KW-0472">Membrane</keyword>
<dbReference type="AlphaFoldDB" id="A0A0F7SIQ8"/>
<organism evidence="2">
    <name type="scientific">Phaffia rhodozyma</name>
    <name type="common">Yeast</name>
    <name type="synonym">Xanthophyllomyces dendrorhous</name>
    <dbReference type="NCBI Taxonomy" id="264483"/>
    <lineage>
        <taxon>Eukaryota</taxon>
        <taxon>Fungi</taxon>
        <taxon>Dikarya</taxon>
        <taxon>Basidiomycota</taxon>
        <taxon>Agaricomycotina</taxon>
        <taxon>Tremellomycetes</taxon>
        <taxon>Cystofilobasidiales</taxon>
        <taxon>Mrakiaceae</taxon>
        <taxon>Phaffia</taxon>
    </lineage>
</organism>
<protein>
    <recommendedName>
        <fullName evidence="3">Transmembrane protein</fullName>
    </recommendedName>
</protein>
<accession>A0A0F7SIQ8</accession>
<reference evidence="2" key="1">
    <citation type="submission" date="2014-08" db="EMBL/GenBank/DDBJ databases">
        <authorList>
            <person name="Sharma Rahul"/>
            <person name="Thines Marco"/>
        </authorList>
    </citation>
    <scope>NUCLEOTIDE SEQUENCE</scope>
</reference>
<dbReference type="EMBL" id="LN483167">
    <property type="protein sequence ID" value="CDZ96842.1"/>
    <property type="molecule type" value="Genomic_DNA"/>
</dbReference>
<name>A0A0F7SIQ8_PHARH</name>
<evidence type="ECO:0000313" key="2">
    <source>
        <dbReference type="EMBL" id="CDZ96842.1"/>
    </source>
</evidence>
<proteinExistence type="predicted"/>
<keyword evidence="1" id="KW-1133">Transmembrane helix</keyword>
<sequence>MVTTRECNPVYTRVTSTSTPQYRILVISRRAAHLGVQFKLLARLPHSIGSSLDRVVLLFILSSALNLFFFSVYFIVSTSSQSDTSSKHVC</sequence>
<feature type="transmembrane region" description="Helical" evidence="1">
    <location>
        <begin position="55"/>
        <end position="76"/>
    </location>
</feature>
<evidence type="ECO:0000256" key="1">
    <source>
        <dbReference type="SAM" id="Phobius"/>
    </source>
</evidence>
<keyword evidence="1" id="KW-0812">Transmembrane</keyword>